<gene>
    <name evidence="1" type="ORF">CN311_16130</name>
</gene>
<dbReference type="Proteomes" id="UP000219182">
    <property type="component" value="Unassembled WGS sequence"/>
</dbReference>
<name>A0A2A6FED9_9HYPH</name>
<evidence type="ECO:0000313" key="2">
    <source>
        <dbReference type="Proteomes" id="UP000219182"/>
    </source>
</evidence>
<sequence length="166" mass="18510">MLDDDYFKHRKRLPSVKKIALIAIAFFLRPAPEEQSACSDYACVLEHAYAQHVAHDELAEWLLRTGFNACKEAVRAKRMSEKLARTSPPHVEALPGSVEAVPELSSLEVTSHDTERGVEHAVKFQCPLGLIELIAPKSNAARLPELLRQLADHLERTASQNGEYDA</sequence>
<reference evidence="1 2" key="1">
    <citation type="submission" date="2017-09" db="EMBL/GenBank/DDBJ databases">
        <title>Mesorhizobum sanjuanii sp. nov. isolated from nodules of Lotus tenuis in saline-alkaline lowlands of Flooding Pampa.</title>
        <authorList>
            <person name="Sannazzaro A.I."/>
            <person name="Torres Tejerizo G.A."/>
            <person name="Fontana F."/>
            <person name="Cumpa Velazquez L.M."/>
            <person name="Hansen L."/>
            <person name="Pistorio M."/>
            <person name="Estrella M.J."/>
        </authorList>
    </citation>
    <scope>NUCLEOTIDE SEQUENCE [LARGE SCALE GENOMIC DNA]</scope>
    <source>
        <strain evidence="1 2">BSA136</strain>
    </source>
</reference>
<accession>A0A2A6FED9</accession>
<dbReference type="EMBL" id="NWQG01000097">
    <property type="protein sequence ID" value="PDQ20093.1"/>
    <property type="molecule type" value="Genomic_DNA"/>
</dbReference>
<protein>
    <submittedName>
        <fullName evidence="1">Uncharacterized protein</fullName>
    </submittedName>
</protein>
<evidence type="ECO:0000313" key="1">
    <source>
        <dbReference type="EMBL" id="PDQ20093.1"/>
    </source>
</evidence>
<comment type="caution">
    <text evidence="1">The sequence shown here is derived from an EMBL/GenBank/DDBJ whole genome shotgun (WGS) entry which is preliminary data.</text>
</comment>
<keyword evidence="2" id="KW-1185">Reference proteome</keyword>
<organism evidence="1 2">
    <name type="scientific">Mesorhizobium sanjuanii</name>
    <dbReference type="NCBI Taxonomy" id="2037900"/>
    <lineage>
        <taxon>Bacteria</taxon>
        <taxon>Pseudomonadati</taxon>
        <taxon>Pseudomonadota</taxon>
        <taxon>Alphaproteobacteria</taxon>
        <taxon>Hyphomicrobiales</taxon>
        <taxon>Phyllobacteriaceae</taxon>
        <taxon>Mesorhizobium</taxon>
    </lineage>
</organism>
<proteinExistence type="predicted"/>
<dbReference type="AlphaFoldDB" id="A0A2A6FED9"/>